<dbReference type="InterPro" id="IPR015500">
    <property type="entry name" value="Peptidase_S8_subtilisin-rel"/>
</dbReference>
<evidence type="ECO:0000256" key="4">
    <source>
        <dbReference type="ARBA" id="ARBA00022825"/>
    </source>
</evidence>
<evidence type="ECO:0000313" key="9">
    <source>
        <dbReference type="Proteomes" id="UP000323257"/>
    </source>
</evidence>
<feature type="active site" description="Charge relay system" evidence="5">
    <location>
        <position position="87"/>
    </location>
</feature>
<keyword evidence="9" id="KW-1185">Reference proteome</keyword>
<evidence type="ECO:0000256" key="1">
    <source>
        <dbReference type="ARBA" id="ARBA00011073"/>
    </source>
</evidence>
<dbReference type="EMBL" id="VNHS01000020">
    <property type="protein sequence ID" value="TYP68062.1"/>
    <property type="molecule type" value="Genomic_DNA"/>
</dbReference>
<dbReference type="InterPro" id="IPR023827">
    <property type="entry name" value="Peptidase_S8_Asp-AS"/>
</dbReference>
<keyword evidence="2 5" id="KW-0645">Protease</keyword>
<organism evidence="8 9">
    <name type="scientific">Paenibacillus methanolicus</name>
    <dbReference type="NCBI Taxonomy" id="582686"/>
    <lineage>
        <taxon>Bacteria</taxon>
        <taxon>Bacillati</taxon>
        <taxon>Bacillota</taxon>
        <taxon>Bacilli</taxon>
        <taxon>Bacillales</taxon>
        <taxon>Paenibacillaceae</taxon>
        <taxon>Paenibacillus</taxon>
    </lineage>
</organism>
<protein>
    <submittedName>
        <fullName evidence="8">Major intracellular serine protease</fullName>
    </submittedName>
</protein>
<dbReference type="GO" id="GO:0004252">
    <property type="term" value="F:serine-type endopeptidase activity"/>
    <property type="evidence" value="ECO:0007669"/>
    <property type="project" value="UniProtKB-UniRule"/>
</dbReference>
<reference evidence="8 9" key="1">
    <citation type="submission" date="2019-07" db="EMBL/GenBank/DDBJ databases">
        <title>Genomic Encyclopedia of Type Strains, Phase III (KMG-III): the genomes of soil and plant-associated and newly described type strains.</title>
        <authorList>
            <person name="Whitman W."/>
        </authorList>
    </citation>
    <scope>NUCLEOTIDE SEQUENCE [LARGE SCALE GENOMIC DNA]</scope>
    <source>
        <strain evidence="8 9">BL24</strain>
    </source>
</reference>
<sequence>MRMSLIPYELTSIVSTEAVAASEIPPGVFHIHAPEIWTQGYQGAGVVIAVLDTGCDITHPDLAGQVIAGWNYTLEGGPNDLTDLNGHGTHVCGTIAAHLNGSGVAGAAPQAKLLVIKVLNAAGDGESAHLVNAINSAVGWRGPNGERVRVISMSLAGPYNDPALQTAIVNAVDNCGVLVVCASGNDGDGNPSTSEIAYPGAYPEVVEVGAYDMSSGVVAAFSNTNGQIDLIAPGVMILSAYPRAQYAYMSGTSMATPHVSAAAALLIQQYEAQNGAEIGEPALFQLLIGRTVSIGAPPQAQGNGDLNLVAP</sequence>
<keyword evidence="4 5" id="KW-0720">Serine protease</keyword>
<dbReference type="GO" id="GO:0006508">
    <property type="term" value="P:proteolysis"/>
    <property type="evidence" value="ECO:0007669"/>
    <property type="project" value="UniProtKB-KW"/>
</dbReference>
<name>A0A5S5BPK4_9BACL</name>
<evidence type="ECO:0000256" key="6">
    <source>
        <dbReference type="RuleBase" id="RU003355"/>
    </source>
</evidence>
<comment type="caution">
    <text evidence="8">The sequence shown here is derived from an EMBL/GenBank/DDBJ whole genome shotgun (WGS) entry which is preliminary data.</text>
</comment>
<proteinExistence type="inferred from homology"/>
<dbReference type="InterPro" id="IPR036852">
    <property type="entry name" value="Peptidase_S8/S53_dom_sf"/>
</dbReference>
<dbReference type="CDD" id="cd07477">
    <property type="entry name" value="Peptidases_S8_Subtilisin_subset"/>
    <property type="match status" value="1"/>
</dbReference>
<feature type="active site" description="Charge relay system" evidence="5">
    <location>
        <position position="253"/>
    </location>
</feature>
<dbReference type="PRINTS" id="PR00723">
    <property type="entry name" value="SUBTILISIN"/>
</dbReference>
<dbReference type="PROSITE" id="PS51892">
    <property type="entry name" value="SUBTILASE"/>
    <property type="match status" value="1"/>
</dbReference>
<dbReference type="Gene3D" id="3.40.50.200">
    <property type="entry name" value="Peptidase S8/S53 domain"/>
    <property type="match status" value="1"/>
</dbReference>
<dbReference type="PROSITE" id="PS00136">
    <property type="entry name" value="SUBTILASE_ASP"/>
    <property type="match status" value="1"/>
</dbReference>
<dbReference type="AlphaFoldDB" id="A0A5S5BPK4"/>
<feature type="domain" description="Peptidase S8/S53" evidence="7">
    <location>
        <begin position="43"/>
        <end position="304"/>
    </location>
</feature>
<feature type="active site" description="Charge relay system" evidence="5">
    <location>
        <position position="52"/>
    </location>
</feature>
<dbReference type="OrthoDB" id="9798386at2"/>
<dbReference type="RefSeq" id="WP_148933485.1">
    <property type="nucleotide sequence ID" value="NZ_VNHS01000020.1"/>
</dbReference>
<dbReference type="PROSITE" id="PS00138">
    <property type="entry name" value="SUBTILASE_SER"/>
    <property type="match status" value="1"/>
</dbReference>
<evidence type="ECO:0000259" key="7">
    <source>
        <dbReference type="Pfam" id="PF00082"/>
    </source>
</evidence>
<comment type="similarity">
    <text evidence="1 5 6">Belongs to the peptidase S8 family.</text>
</comment>
<accession>A0A5S5BPK4</accession>
<dbReference type="Proteomes" id="UP000323257">
    <property type="component" value="Unassembled WGS sequence"/>
</dbReference>
<dbReference type="InterPro" id="IPR000209">
    <property type="entry name" value="Peptidase_S8/S53_dom"/>
</dbReference>
<dbReference type="SUPFAM" id="SSF52743">
    <property type="entry name" value="Subtilisin-like"/>
    <property type="match status" value="1"/>
</dbReference>
<dbReference type="InterPro" id="IPR022398">
    <property type="entry name" value="Peptidase_S8_His-AS"/>
</dbReference>
<dbReference type="PROSITE" id="PS00137">
    <property type="entry name" value="SUBTILASE_HIS"/>
    <property type="match status" value="1"/>
</dbReference>
<evidence type="ECO:0000313" key="8">
    <source>
        <dbReference type="EMBL" id="TYP68062.1"/>
    </source>
</evidence>
<dbReference type="PANTHER" id="PTHR43399:SF4">
    <property type="entry name" value="CELL WALL-ASSOCIATED PROTEASE"/>
    <property type="match status" value="1"/>
</dbReference>
<dbReference type="PANTHER" id="PTHR43399">
    <property type="entry name" value="SUBTILISIN-RELATED"/>
    <property type="match status" value="1"/>
</dbReference>
<evidence type="ECO:0000256" key="2">
    <source>
        <dbReference type="ARBA" id="ARBA00022670"/>
    </source>
</evidence>
<dbReference type="InterPro" id="IPR023828">
    <property type="entry name" value="Peptidase_S8_Ser-AS"/>
</dbReference>
<keyword evidence="3 5" id="KW-0378">Hydrolase</keyword>
<dbReference type="InterPro" id="IPR034202">
    <property type="entry name" value="Subtilisin_Carlsberg-like"/>
</dbReference>
<dbReference type="InterPro" id="IPR051048">
    <property type="entry name" value="Peptidase_S8/S53_subtilisin"/>
</dbReference>
<evidence type="ECO:0000256" key="3">
    <source>
        <dbReference type="ARBA" id="ARBA00022801"/>
    </source>
</evidence>
<gene>
    <name evidence="8" type="ORF">BCM02_12022</name>
</gene>
<evidence type="ECO:0000256" key="5">
    <source>
        <dbReference type="PROSITE-ProRule" id="PRU01240"/>
    </source>
</evidence>
<dbReference type="Pfam" id="PF00082">
    <property type="entry name" value="Peptidase_S8"/>
    <property type="match status" value="1"/>
</dbReference>